<reference evidence="1" key="1">
    <citation type="submission" date="2019-12" db="EMBL/GenBank/DDBJ databases">
        <title>Genome sequencing and annotation of Brassica cretica.</title>
        <authorList>
            <person name="Studholme D.J."/>
            <person name="Sarris P."/>
        </authorList>
    </citation>
    <scope>NUCLEOTIDE SEQUENCE</scope>
    <source>
        <strain evidence="1">PFS-109/04</strain>
        <tissue evidence="1">Leaf</tissue>
    </source>
</reference>
<accession>A0A8S9R1D0</accession>
<dbReference type="EMBL" id="QGKX02000996">
    <property type="protein sequence ID" value="KAF3557587.1"/>
    <property type="molecule type" value="Genomic_DNA"/>
</dbReference>
<name>A0A8S9R1D0_BRACR</name>
<dbReference type="Proteomes" id="UP000712600">
    <property type="component" value="Unassembled WGS sequence"/>
</dbReference>
<comment type="caution">
    <text evidence="1">The sequence shown here is derived from an EMBL/GenBank/DDBJ whole genome shotgun (WGS) entry which is preliminary data.</text>
</comment>
<evidence type="ECO:0000313" key="2">
    <source>
        <dbReference type="Proteomes" id="UP000712600"/>
    </source>
</evidence>
<proteinExistence type="predicted"/>
<dbReference type="AlphaFoldDB" id="A0A8S9R1D0"/>
<sequence length="251" mass="28778">MSRSLRCDRPSLSVDHYVATDPQRVRLYVATDPASLLVAIDLQRVIRYIATDPASWSVATKDRRKSRFNQISWKGKKIWNIKSCTNPNPVAFDFTFPKSCLACKDSAPEHKMHPMFAEVRDHPFRRSKPPASGPRIQSSKYKTCKEVHARGSSITSRRAINDLIPTSLIIKKYPRFRVMNHVNETSCPKKCKIKVQNLAKSSSSTSSTFYKPWPTRSKPILFKVPKFSVRQTEPGEKNYWRNVLPKGSLLR</sequence>
<gene>
    <name evidence="1" type="ORF">F2Q69_00013413</name>
</gene>
<protein>
    <submittedName>
        <fullName evidence="1">Uncharacterized protein</fullName>
    </submittedName>
</protein>
<evidence type="ECO:0000313" key="1">
    <source>
        <dbReference type="EMBL" id="KAF3557587.1"/>
    </source>
</evidence>
<organism evidence="1 2">
    <name type="scientific">Brassica cretica</name>
    <name type="common">Mustard</name>
    <dbReference type="NCBI Taxonomy" id="69181"/>
    <lineage>
        <taxon>Eukaryota</taxon>
        <taxon>Viridiplantae</taxon>
        <taxon>Streptophyta</taxon>
        <taxon>Embryophyta</taxon>
        <taxon>Tracheophyta</taxon>
        <taxon>Spermatophyta</taxon>
        <taxon>Magnoliopsida</taxon>
        <taxon>eudicotyledons</taxon>
        <taxon>Gunneridae</taxon>
        <taxon>Pentapetalae</taxon>
        <taxon>rosids</taxon>
        <taxon>malvids</taxon>
        <taxon>Brassicales</taxon>
        <taxon>Brassicaceae</taxon>
        <taxon>Brassiceae</taxon>
        <taxon>Brassica</taxon>
    </lineage>
</organism>